<dbReference type="Gene3D" id="3.60.15.10">
    <property type="entry name" value="Ribonuclease Z/Hydroxyacylglutathione hydrolase-like"/>
    <property type="match status" value="1"/>
</dbReference>
<dbReference type="EMBL" id="CP036434">
    <property type="protein sequence ID" value="QDV05799.1"/>
    <property type="molecule type" value="Genomic_DNA"/>
</dbReference>
<evidence type="ECO:0000313" key="4">
    <source>
        <dbReference type="Proteomes" id="UP000320390"/>
    </source>
</evidence>
<evidence type="ECO:0000256" key="2">
    <source>
        <dbReference type="SAM" id="SignalP"/>
    </source>
</evidence>
<dbReference type="OrthoDB" id="1273797at2"/>
<keyword evidence="4" id="KW-1185">Reference proteome</keyword>
<sequence length="514" mass="55071" precursor="true">MIHLAASLLVTSAMATAQNSPLQEHIEDCERGRATLESLCEHLAPPRHRMQATVETRSVSLRHGRRPDDHGTSESISDLRVFEVSTGAGSPWRVDVEMRASKGGPGARLRINDFFAIQDRADSPGAALDSADALRAQLVQRAAFPATLAHYLCTAGRVLNANDTAAGGVDVLVALEGGKALVRTIPVHYSLDESDVEVPGLVGVDWMTSSELLGDVVESLTYLDAPPIAPGVVGGWTITGPLGTGEIARITDVDLDSKVEPFAGGLFPDPEAAESNDADPSPIIELRELSAGAFELLIAKEAARSVAVDLGPGWAVLEAPVSSTIGEELIRALEREKPGHPFLYAAASHHHPHYIGALRPFVLRGATIVCPADVADYVEHVLSRPRTLKPDSLARSPKPVKIVGVEPEERWAPREAPGRLIAAEAAGHSAHTEAFMLFFLPEHQLAFGGDLLWLSNEESLRGPNPRTLGLKKILSDAEDLQATEFLTSWPAGGTPMRGQTWKDRVPIAEILAVR</sequence>
<protein>
    <recommendedName>
        <fullName evidence="5">Metallo-beta-lactamase domain-containing protein</fullName>
    </recommendedName>
</protein>
<feature type="signal peptide" evidence="2">
    <location>
        <begin position="1"/>
        <end position="17"/>
    </location>
</feature>
<evidence type="ECO:0000313" key="3">
    <source>
        <dbReference type="EMBL" id="QDV05799.1"/>
    </source>
</evidence>
<accession>A0A518ENY9</accession>
<reference evidence="3 4" key="1">
    <citation type="submission" date="2019-02" db="EMBL/GenBank/DDBJ databases">
        <title>Deep-cultivation of Planctomycetes and their phenomic and genomic characterization uncovers novel biology.</title>
        <authorList>
            <person name="Wiegand S."/>
            <person name="Jogler M."/>
            <person name="Boedeker C."/>
            <person name="Pinto D."/>
            <person name="Vollmers J."/>
            <person name="Rivas-Marin E."/>
            <person name="Kohn T."/>
            <person name="Peeters S.H."/>
            <person name="Heuer A."/>
            <person name="Rast P."/>
            <person name="Oberbeckmann S."/>
            <person name="Bunk B."/>
            <person name="Jeske O."/>
            <person name="Meyerdierks A."/>
            <person name="Storesund J.E."/>
            <person name="Kallscheuer N."/>
            <person name="Luecker S."/>
            <person name="Lage O.M."/>
            <person name="Pohl T."/>
            <person name="Merkel B.J."/>
            <person name="Hornburger P."/>
            <person name="Mueller R.-W."/>
            <person name="Bruemmer F."/>
            <person name="Labrenz M."/>
            <person name="Spormann A.M."/>
            <person name="Op den Camp H."/>
            <person name="Overmann J."/>
            <person name="Amann R."/>
            <person name="Jetten M.S.M."/>
            <person name="Mascher T."/>
            <person name="Medema M.H."/>
            <person name="Devos D.P."/>
            <person name="Kaster A.-K."/>
            <person name="Ovreas L."/>
            <person name="Rohde M."/>
            <person name="Galperin M.Y."/>
            <person name="Jogler C."/>
        </authorList>
    </citation>
    <scope>NUCLEOTIDE SEQUENCE [LARGE SCALE GENOMIC DNA]</scope>
    <source>
        <strain evidence="3 4">Poly30</strain>
    </source>
</reference>
<proteinExistence type="predicted"/>
<dbReference type="InterPro" id="IPR036866">
    <property type="entry name" value="RibonucZ/Hydroxyglut_hydro"/>
</dbReference>
<name>A0A518ENY9_9BACT</name>
<keyword evidence="2" id="KW-0732">Signal</keyword>
<evidence type="ECO:0008006" key="5">
    <source>
        <dbReference type="Google" id="ProtNLM"/>
    </source>
</evidence>
<dbReference type="RefSeq" id="WP_145195419.1">
    <property type="nucleotide sequence ID" value="NZ_CP036434.1"/>
</dbReference>
<feature type="chain" id="PRO_5021894945" description="Metallo-beta-lactamase domain-containing protein" evidence="2">
    <location>
        <begin position="18"/>
        <end position="514"/>
    </location>
</feature>
<evidence type="ECO:0000256" key="1">
    <source>
        <dbReference type="SAM" id="MobiDB-lite"/>
    </source>
</evidence>
<feature type="region of interest" description="Disordered" evidence="1">
    <location>
        <begin position="50"/>
        <end position="75"/>
    </location>
</feature>
<dbReference type="AlphaFoldDB" id="A0A518ENY9"/>
<dbReference type="SUPFAM" id="SSF56281">
    <property type="entry name" value="Metallo-hydrolase/oxidoreductase"/>
    <property type="match status" value="1"/>
</dbReference>
<gene>
    <name evidence="3" type="ORF">Poly30_13010</name>
</gene>
<organism evidence="3 4">
    <name type="scientific">Saltatorellus ferox</name>
    <dbReference type="NCBI Taxonomy" id="2528018"/>
    <lineage>
        <taxon>Bacteria</taxon>
        <taxon>Pseudomonadati</taxon>
        <taxon>Planctomycetota</taxon>
        <taxon>Planctomycetia</taxon>
        <taxon>Planctomycetia incertae sedis</taxon>
        <taxon>Saltatorellus</taxon>
    </lineage>
</organism>
<dbReference type="Proteomes" id="UP000320390">
    <property type="component" value="Chromosome"/>
</dbReference>